<feature type="non-terminal residue" evidence="1">
    <location>
        <position position="153"/>
    </location>
</feature>
<evidence type="ECO:0000313" key="1">
    <source>
        <dbReference type="EMBL" id="GAG68504.1"/>
    </source>
</evidence>
<dbReference type="AlphaFoldDB" id="X0ZGS5"/>
<dbReference type="EMBL" id="BART01008086">
    <property type="protein sequence ID" value="GAG68504.1"/>
    <property type="molecule type" value="Genomic_DNA"/>
</dbReference>
<protein>
    <submittedName>
        <fullName evidence="1">Uncharacterized protein</fullName>
    </submittedName>
</protein>
<organism evidence="1">
    <name type="scientific">marine sediment metagenome</name>
    <dbReference type="NCBI Taxonomy" id="412755"/>
    <lineage>
        <taxon>unclassified sequences</taxon>
        <taxon>metagenomes</taxon>
        <taxon>ecological metagenomes</taxon>
    </lineage>
</organism>
<comment type="caution">
    <text evidence="1">The sequence shown here is derived from an EMBL/GenBank/DDBJ whole genome shotgun (WGS) entry which is preliminary data.</text>
</comment>
<accession>X0ZGS5</accession>
<reference evidence="1" key="1">
    <citation type="journal article" date="2014" name="Front. Microbiol.">
        <title>High frequency of phylogenetically diverse reductive dehalogenase-homologous genes in deep subseafloor sedimentary metagenomes.</title>
        <authorList>
            <person name="Kawai M."/>
            <person name="Futagami T."/>
            <person name="Toyoda A."/>
            <person name="Takaki Y."/>
            <person name="Nishi S."/>
            <person name="Hori S."/>
            <person name="Arai W."/>
            <person name="Tsubouchi T."/>
            <person name="Morono Y."/>
            <person name="Uchiyama I."/>
            <person name="Ito T."/>
            <person name="Fujiyama A."/>
            <person name="Inagaki F."/>
            <person name="Takami H."/>
        </authorList>
    </citation>
    <scope>NUCLEOTIDE SEQUENCE</scope>
    <source>
        <strain evidence="1">Expedition CK06-06</strain>
    </source>
</reference>
<name>X0ZGS5_9ZZZZ</name>
<proteinExistence type="predicted"/>
<sequence>MIVIFCDKIDDFITFLEKRTMNEIFYEFKEITSDSIIKLTEDIDYTLDHLNFLVFYYEDYFNKGPIFNFTMYLIWEYHIALDEWTIKQAEETPLIMNEREQEFTSRFTYYFFIVGYYRPQDLSASIPIHFIDIALTIKPPDKDFLSYQAININ</sequence>
<gene>
    <name evidence="1" type="ORF">S01H4_18260</name>
</gene>